<dbReference type="AlphaFoldDB" id="A0A2L2T5U3"/>
<accession>A0A2L2T5U3</accession>
<evidence type="ECO:0000313" key="1">
    <source>
        <dbReference type="EMBL" id="CEI39298.1"/>
    </source>
</evidence>
<reference evidence="2" key="1">
    <citation type="submission" date="2014-10" db="EMBL/GenBank/DDBJ databases">
        <authorList>
            <person name="King R."/>
        </authorList>
    </citation>
    <scope>NUCLEOTIDE SEQUENCE [LARGE SCALE GENOMIC DNA]</scope>
    <source>
        <strain evidence="2">A3/5</strain>
    </source>
</reference>
<sequence>MSAGDKLAVATYVIAGLGQDVVDEKWTNDERSLRDDEEA</sequence>
<organism evidence="1 2">
    <name type="scientific">Fusarium venenatum</name>
    <dbReference type="NCBI Taxonomy" id="56646"/>
    <lineage>
        <taxon>Eukaryota</taxon>
        <taxon>Fungi</taxon>
        <taxon>Dikarya</taxon>
        <taxon>Ascomycota</taxon>
        <taxon>Pezizomycotina</taxon>
        <taxon>Sordariomycetes</taxon>
        <taxon>Hypocreomycetidae</taxon>
        <taxon>Hypocreales</taxon>
        <taxon>Nectriaceae</taxon>
        <taxon>Fusarium</taxon>
    </lineage>
</organism>
<dbReference type="EMBL" id="LN649232">
    <property type="protein sequence ID" value="CEI39298.1"/>
    <property type="molecule type" value="Genomic_DNA"/>
</dbReference>
<name>A0A2L2T5U3_9HYPO</name>
<protein>
    <submittedName>
        <fullName evidence="1">Uncharacterized protein</fullName>
    </submittedName>
</protein>
<proteinExistence type="predicted"/>
<keyword evidence="2" id="KW-1185">Reference proteome</keyword>
<dbReference type="Proteomes" id="UP000245910">
    <property type="component" value="Chromosome IIII"/>
</dbReference>
<evidence type="ECO:0000313" key="2">
    <source>
        <dbReference type="Proteomes" id="UP000245910"/>
    </source>
</evidence>